<accession>A0A2D3VBA2</accession>
<dbReference type="OrthoDB" id="1577640at2759"/>
<keyword evidence="1" id="KW-0677">Repeat</keyword>
<name>A0A2D3VBA2_9PEZI</name>
<organism evidence="3 4">
    <name type="scientific">Ramularia collo-cygni</name>
    <dbReference type="NCBI Taxonomy" id="112498"/>
    <lineage>
        <taxon>Eukaryota</taxon>
        <taxon>Fungi</taxon>
        <taxon>Dikarya</taxon>
        <taxon>Ascomycota</taxon>
        <taxon>Pezizomycotina</taxon>
        <taxon>Dothideomycetes</taxon>
        <taxon>Dothideomycetidae</taxon>
        <taxon>Mycosphaerellales</taxon>
        <taxon>Mycosphaerellaceae</taxon>
        <taxon>Ramularia</taxon>
    </lineage>
</organism>
<dbReference type="Pfam" id="PF12796">
    <property type="entry name" value="Ank_2"/>
    <property type="match status" value="1"/>
</dbReference>
<evidence type="ECO:0000313" key="3">
    <source>
        <dbReference type="EMBL" id="CZT25363.1"/>
    </source>
</evidence>
<dbReference type="PANTHER" id="PTHR24198">
    <property type="entry name" value="ANKYRIN REPEAT AND PROTEIN KINASE DOMAIN-CONTAINING PROTEIN"/>
    <property type="match status" value="1"/>
</dbReference>
<dbReference type="PANTHER" id="PTHR24198:SF165">
    <property type="entry name" value="ANKYRIN REPEAT-CONTAINING PROTEIN-RELATED"/>
    <property type="match status" value="1"/>
</dbReference>
<gene>
    <name evidence="3" type="ORF">RCC_11094</name>
</gene>
<dbReference type="InterPro" id="IPR002110">
    <property type="entry name" value="Ankyrin_rpt"/>
</dbReference>
<dbReference type="RefSeq" id="XP_023632086.1">
    <property type="nucleotide sequence ID" value="XM_023776318.1"/>
</dbReference>
<evidence type="ECO:0000313" key="4">
    <source>
        <dbReference type="Proteomes" id="UP000225277"/>
    </source>
</evidence>
<dbReference type="STRING" id="112498.A0A2D3VBA2"/>
<dbReference type="EMBL" id="FJUY01000026">
    <property type="protein sequence ID" value="CZT25363.1"/>
    <property type="molecule type" value="Genomic_DNA"/>
</dbReference>
<sequence>MFAKTKDHQGHNALHCLLGGNGYVDVAAVQCLTAHNVGVDDLTDDGDCPLSMYFTSSKHWLDRSSHKAEIVNHLFRAGADPSFKTANGCLNFGHLAAFADEVGVKLLKVLAENGVNLAAEDYDGRTMLHHCALHGSIEEEDTLSFLCDEVGLSNDSYDRSGMTPLALATQKKLEVHHPHLFRSRRWIQTENILSSNLSDHRKNT</sequence>
<reference evidence="3 4" key="1">
    <citation type="submission" date="2016-03" db="EMBL/GenBank/DDBJ databases">
        <authorList>
            <person name="Ploux O."/>
        </authorList>
    </citation>
    <scope>NUCLEOTIDE SEQUENCE [LARGE SCALE GENOMIC DNA]</scope>
    <source>
        <strain evidence="3 4">URUG2</strain>
    </source>
</reference>
<protein>
    <submittedName>
        <fullName evidence="3">Uncharacterized protein</fullName>
    </submittedName>
</protein>
<evidence type="ECO:0000256" key="1">
    <source>
        <dbReference type="ARBA" id="ARBA00022737"/>
    </source>
</evidence>
<evidence type="ECO:0000256" key="2">
    <source>
        <dbReference type="ARBA" id="ARBA00023043"/>
    </source>
</evidence>
<dbReference type="SUPFAM" id="SSF48403">
    <property type="entry name" value="Ankyrin repeat"/>
    <property type="match status" value="1"/>
</dbReference>
<proteinExistence type="predicted"/>
<dbReference type="InterPro" id="IPR036770">
    <property type="entry name" value="Ankyrin_rpt-contain_sf"/>
</dbReference>
<dbReference type="GeneID" id="35606124"/>
<dbReference type="Gene3D" id="1.25.40.20">
    <property type="entry name" value="Ankyrin repeat-containing domain"/>
    <property type="match status" value="2"/>
</dbReference>
<keyword evidence="2" id="KW-0040">ANK repeat</keyword>
<dbReference type="Proteomes" id="UP000225277">
    <property type="component" value="Unassembled WGS sequence"/>
</dbReference>
<dbReference type="AlphaFoldDB" id="A0A2D3VBA2"/>
<keyword evidence="4" id="KW-1185">Reference proteome</keyword>